<dbReference type="OrthoDB" id="5920658at2759"/>
<evidence type="ECO:0000313" key="1">
    <source>
        <dbReference type="EMBL" id="KRX24533.1"/>
    </source>
</evidence>
<keyword evidence="2" id="KW-1185">Reference proteome</keyword>
<comment type="caution">
    <text evidence="1">The sequence shown here is derived from an EMBL/GenBank/DDBJ whole genome shotgun (WGS) entry which is preliminary data.</text>
</comment>
<reference evidence="1 2" key="1">
    <citation type="submission" date="2015-01" db="EMBL/GenBank/DDBJ databases">
        <title>Evolution of Trichinella species and genotypes.</title>
        <authorList>
            <person name="Korhonen P.K."/>
            <person name="Edoardo P."/>
            <person name="Giuseppe L.R."/>
            <person name="Gasser R.B."/>
        </authorList>
    </citation>
    <scope>NUCLEOTIDE SEQUENCE [LARGE SCALE GENOMIC DNA]</scope>
    <source>
        <strain evidence="1">ISS37</strain>
    </source>
</reference>
<organism evidence="1 2">
    <name type="scientific">Trichinella nelsoni</name>
    <dbReference type="NCBI Taxonomy" id="6336"/>
    <lineage>
        <taxon>Eukaryota</taxon>
        <taxon>Metazoa</taxon>
        <taxon>Ecdysozoa</taxon>
        <taxon>Nematoda</taxon>
        <taxon>Enoplea</taxon>
        <taxon>Dorylaimia</taxon>
        <taxon>Trichinellida</taxon>
        <taxon>Trichinellidae</taxon>
        <taxon>Trichinella</taxon>
    </lineage>
</organism>
<dbReference type="EMBL" id="JYDL01000017">
    <property type="protein sequence ID" value="KRX24533.1"/>
    <property type="molecule type" value="Genomic_DNA"/>
</dbReference>
<name>A0A0V0SE17_9BILA</name>
<dbReference type="AlphaFoldDB" id="A0A0V0SE17"/>
<sequence length="83" mass="9804">MQSVQCSKSYREHMGLIVDRETLNVMDDQALRRLTYIAIQVAKRHEPTLNNLKYTILLYKAYFDKLIKKYFPVEVENPRGLQG</sequence>
<dbReference type="Proteomes" id="UP000054630">
    <property type="component" value="Unassembled WGS sequence"/>
</dbReference>
<accession>A0A0V0SE17</accession>
<protein>
    <submittedName>
        <fullName evidence="1">Uncharacterized protein</fullName>
    </submittedName>
</protein>
<evidence type="ECO:0000313" key="2">
    <source>
        <dbReference type="Proteomes" id="UP000054630"/>
    </source>
</evidence>
<proteinExistence type="predicted"/>
<gene>
    <name evidence="1" type="ORF">T07_3339</name>
</gene>